<dbReference type="Proteomes" id="UP000694545">
    <property type="component" value="Unplaced"/>
</dbReference>
<dbReference type="Pfam" id="PF13365">
    <property type="entry name" value="Trypsin_2"/>
    <property type="match status" value="1"/>
</dbReference>
<dbReference type="OMA" id="QHWAEIS"/>
<reference evidence="2" key="1">
    <citation type="submission" date="2025-08" db="UniProtKB">
        <authorList>
            <consortium name="Ensembl"/>
        </authorList>
    </citation>
    <scope>IDENTIFICATION</scope>
</reference>
<feature type="region of interest" description="Disordered" evidence="1">
    <location>
        <begin position="1"/>
        <end position="42"/>
    </location>
</feature>
<accession>A0A8D2LGR7</accession>
<feature type="compositionally biased region" description="Polar residues" evidence="1">
    <location>
        <begin position="1"/>
        <end position="11"/>
    </location>
</feature>
<dbReference type="InterPro" id="IPR009003">
    <property type="entry name" value="Peptidase_S1_PA"/>
</dbReference>
<dbReference type="Gene3D" id="2.40.10.10">
    <property type="entry name" value="Trypsin-like serine proteases"/>
    <property type="match status" value="2"/>
</dbReference>
<protein>
    <recommendedName>
        <fullName evidence="4">Protein FAM111A</fullName>
    </recommendedName>
</protein>
<name>A0A8D2LGR7_VARKO</name>
<organism evidence="2 3">
    <name type="scientific">Varanus komodoensis</name>
    <name type="common">Komodo dragon</name>
    <dbReference type="NCBI Taxonomy" id="61221"/>
    <lineage>
        <taxon>Eukaryota</taxon>
        <taxon>Metazoa</taxon>
        <taxon>Chordata</taxon>
        <taxon>Craniata</taxon>
        <taxon>Vertebrata</taxon>
        <taxon>Euteleostomi</taxon>
        <taxon>Lepidosauria</taxon>
        <taxon>Squamata</taxon>
        <taxon>Bifurcata</taxon>
        <taxon>Unidentata</taxon>
        <taxon>Episquamata</taxon>
        <taxon>Toxicofera</taxon>
        <taxon>Anguimorpha</taxon>
        <taxon>Paleoanguimorpha</taxon>
        <taxon>Varanoidea</taxon>
        <taxon>Varanidae</taxon>
        <taxon>Varanus</taxon>
    </lineage>
</organism>
<evidence type="ECO:0000313" key="2">
    <source>
        <dbReference type="Ensembl" id="ENSVKKP00000021860.1"/>
    </source>
</evidence>
<evidence type="ECO:0000313" key="3">
    <source>
        <dbReference type="Proteomes" id="UP000694545"/>
    </source>
</evidence>
<evidence type="ECO:0008006" key="4">
    <source>
        <dbReference type="Google" id="ProtNLM"/>
    </source>
</evidence>
<dbReference type="PANTHER" id="PTHR14389:SF3">
    <property type="entry name" value="PROTEIN FAM111A-LIKE"/>
    <property type="match status" value="1"/>
</dbReference>
<dbReference type="InterPro" id="IPR043504">
    <property type="entry name" value="Peptidase_S1_PA_chymotrypsin"/>
</dbReference>
<dbReference type="PANTHER" id="PTHR14389">
    <property type="entry name" value="SI:CH1073-475A24.1"/>
    <property type="match status" value="1"/>
</dbReference>
<dbReference type="AlphaFoldDB" id="A0A8D2LGR7"/>
<sequence>HKENSEASSSIKEGRPMKSPMAEIGNHPKILPSHSNDESMDEEREFTVNLGDDGKEHVVKGKIQDNVLNAIKAIKDVRVRMDKEKARGKQAYLIGKKGINGAINLGMPLSCVPHDSQFDMKFYGGRKNRNISESGFRQHDNKEKSFILFYVDPRGNKLEASRAQSCRIIRCPQLLKERCKLCIFAPKGETIKDALCKDGRFIPELEGKEWNLMEGKRSIPNTFSVNSLSGKMFEVELKTERGAKSGSGPNNKLIPQTSCERQLNPFHYFKTDLLDLYPDLKEQSDIINNYFKDSSHQGEKKCNALGIYKEAFGKAIKNSIRIKVLKIHSEHSESVGYIEWGDNEKEGVATCFVLCDRYILTCHHVIRLIVGGGVEEKEWARKISQSARVTFSYENRHPNQNDWFSLEEWFEISDVALDFAVLQLKRSDHTNLPAGLVQLCAPPTFNGLICIIGHPDGEAKSMDQCFVVDIFNRQQECSHRLQGSNCFHMYNPMTFSEIRNNPHVVTYDTSFYGGSSGSPVFDANGHLVAMHAAGYLYGDKGKRHSIIEFGYLMTSILSRIKMNWKSWYDSEIVFVSACLLFSPYTELG</sequence>
<dbReference type="Ensembl" id="ENSVKKT00000022406.1">
    <property type="protein sequence ID" value="ENSVKKP00000021860.1"/>
    <property type="gene ID" value="ENSVKKG00000014601.1"/>
</dbReference>
<proteinExistence type="predicted"/>
<dbReference type="GO" id="GO:0005634">
    <property type="term" value="C:nucleus"/>
    <property type="evidence" value="ECO:0007669"/>
    <property type="project" value="TreeGrafter"/>
</dbReference>
<dbReference type="SUPFAM" id="SSF50494">
    <property type="entry name" value="Trypsin-like serine proteases"/>
    <property type="match status" value="1"/>
</dbReference>
<evidence type="ECO:0000256" key="1">
    <source>
        <dbReference type="SAM" id="MobiDB-lite"/>
    </source>
</evidence>
<reference evidence="2" key="2">
    <citation type="submission" date="2025-09" db="UniProtKB">
        <authorList>
            <consortium name="Ensembl"/>
        </authorList>
    </citation>
    <scope>IDENTIFICATION</scope>
</reference>
<keyword evidence="3" id="KW-1185">Reference proteome</keyword>
<dbReference type="GO" id="GO:0000785">
    <property type="term" value="C:chromatin"/>
    <property type="evidence" value="ECO:0007669"/>
    <property type="project" value="TreeGrafter"/>
</dbReference>
<dbReference type="GO" id="GO:0006260">
    <property type="term" value="P:DNA replication"/>
    <property type="evidence" value="ECO:0007669"/>
    <property type="project" value="TreeGrafter"/>
</dbReference>